<keyword evidence="10" id="KW-0906">Nuclear pore complex</keyword>
<feature type="transmembrane region" description="Helical" evidence="14">
    <location>
        <begin position="96"/>
        <end position="115"/>
    </location>
</feature>
<name>A0A7D9D4K1_PARCT</name>
<dbReference type="OrthoDB" id="67850at2759"/>
<evidence type="ECO:0000256" key="13">
    <source>
        <dbReference type="SAM" id="MobiDB-lite"/>
    </source>
</evidence>
<evidence type="ECO:0000313" key="16">
    <source>
        <dbReference type="Proteomes" id="UP001152795"/>
    </source>
</evidence>
<dbReference type="GO" id="GO:0006999">
    <property type="term" value="P:nuclear pore organization"/>
    <property type="evidence" value="ECO:0007669"/>
    <property type="project" value="TreeGrafter"/>
</dbReference>
<keyword evidence="8 14" id="KW-1133">Transmembrane helix</keyword>
<feature type="transmembrane region" description="Helical" evidence="14">
    <location>
        <begin position="190"/>
        <end position="208"/>
    </location>
</feature>
<dbReference type="GO" id="GO:0070762">
    <property type="term" value="C:nuclear pore transmembrane ring"/>
    <property type="evidence" value="ECO:0007669"/>
    <property type="project" value="TreeGrafter"/>
</dbReference>
<evidence type="ECO:0000256" key="3">
    <source>
        <dbReference type="ARBA" id="ARBA00005760"/>
    </source>
</evidence>
<keyword evidence="7" id="KW-0653">Protein transport</keyword>
<evidence type="ECO:0000256" key="2">
    <source>
        <dbReference type="ARBA" id="ARBA00004567"/>
    </source>
</evidence>
<keyword evidence="9" id="KW-0811">Translocation</keyword>
<evidence type="ECO:0000256" key="5">
    <source>
        <dbReference type="ARBA" id="ARBA00022692"/>
    </source>
</evidence>
<organism evidence="15 16">
    <name type="scientific">Paramuricea clavata</name>
    <name type="common">Red gorgonian</name>
    <name type="synonym">Violescent sea-whip</name>
    <dbReference type="NCBI Taxonomy" id="317549"/>
    <lineage>
        <taxon>Eukaryota</taxon>
        <taxon>Metazoa</taxon>
        <taxon>Cnidaria</taxon>
        <taxon>Anthozoa</taxon>
        <taxon>Octocorallia</taxon>
        <taxon>Malacalcyonacea</taxon>
        <taxon>Plexauridae</taxon>
        <taxon>Paramuricea</taxon>
    </lineage>
</organism>
<feature type="transmembrane region" description="Helical" evidence="14">
    <location>
        <begin position="284"/>
        <end position="307"/>
    </location>
</feature>
<comment type="similarity">
    <text evidence="3">Belongs to the NDC1 family.</text>
</comment>
<evidence type="ECO:0000313" key="15">
    <source>
        <dbReference type="EMBL" id="CAB3976630.1"/>
    </source>
</evidence>
<dbReference type="GO" id="GO:0051028">
    <property type="term" value="P:mRNA transport"/>
    <property type="evidence" value="ECO:0007669"/>
    <property type="project" value="UniProtKB-KW"/>
</dbReference>
<dbReference type="EMBL" id="CACRXK020000005">
    <property type="protein sequence ID" value="CAB3976630.1"/>
    <property type="molecule type" value="Genomic_DNA"/>
</dbReference>
<dbReference type="Proteomes" id="UP001152795">
    <property type="component" value="Unassembled WGS sequence"/>
</dbReference>
<keyword evidence="12" id="KW-0539">Nucleus</keyword>
<keyword evidence="6" id="KW-0509">mRNA transport</keyword>
<reference evidence="15" key="1">
    <citation type="submission" date="2020-04" db="EMBL/GenBank/DDBJ databases">
        <authorList>
            <person name="Alioto T."/>
            <person name="Alioto T."/>
            <person name="Gomez Garrido J."/>
        </authorList>
    </citation>
    <scope>NUCLEOTIDE SEQUENCE</scope>
    <source>
        <strain evidence="15">A484AB</strain>
    </source>
</reference>
<feature type="transmembrane region" description="Helical" evidence="14">
    <location>
        <begin position="253"/>
        <end position="272"/>
    </location>
</feature>
<dbReference type="PANTHER" id="PTHR13269:SF6">
    <property type="entry name" value="NUCLEOPORIN NDC1"/>
    <property type="match status" value="1"/>
</dbReference>
<feature type="compositionally biased region" description="Polar residues" evidence="13">
    <location>
        <begin position="424"/>
        <end position="459"/>
    </location>
</feature>
<comment type="subcellular location">
    <subcellularLocation>
        <location evidence="1">Nucleus membrane</location>
        <topology evidence="1">Multi-pass membrane protein</topology>
    </subcellularLocation>
    <subcellularLocation>
        <location evidence="2">Nucleus</location>
        <location evidence="2">Nuclear pore complex</location>
    </subcellularLocation>
</comment>
<sequence length="632" mass="73467">MDFFPSQEGDMLINSPTSTRNNLSRVEIERQRSKADKVAWFTHNEFLWRSGASFLWFIFLLPAISILYVTLVLFSLKNPFAWITDVLSKIFSFWELFVFVFFFGIILTPVVWVNIKICSVEVKTGVTRLSVVKSLFTVKHVSHLIFCILSGSLGIYWLTSFTYYEYGVFTRNCTTFYNEKPLLCFNETTLFLHVFGAVLGVVYSLIYFKEKHRQIKFPVVQQERIFRVKACLVPCFWRAVVVSVKSVQIGYPLYFLFGTFAKGAVRWFTGLYQDRQLSRLDSLYGLLDLRLFWFCFTSGIVIAYVWLLTNKLFIIVYTEVLRFPIQSTFTEDADQSLPVALKCQTVPLLKYLAFHDLCQLSQFSSKRRKQIFSLSIPGGRPLNWLWISDECLTLLNDLKERLTLHNNNRHMMYRVVRTTESLAKTPTRSFRDTSQSSVKRTPNPVRFQTTSEISTSGSKTLRHTLTGHQSSAGHKSSENTPIQQDHKVLMSEKLKQIPLVEYLVEKVDELETEDLFSDVQIQIWAAEGLSRLVAASFTEDVFGVVQKTLPFILTSLLELLQAVELYLKRPLDQEQLYRKRHPSEIKRTVHVFRDSLRCSIYRITETFQQHISDVELTSSNKEFLTSFLKFQE</sequence>
<evidence type="ECO:0000256" key="8">
    <source>
        <dbReference type="ARBA" id="ARBA00022989"/>
    </source>
</evidence>
<keyword evidence="4" id="KW-0813">Transport</keyword>
<dbReference type="GO" id="GO:0015031">
    <property type="term" value="P:protein transport"/>
    <property type="evidence" value="ECO:0007669"/>
    <property type="project" value="UniProtKB-KW"/>
</dbReference>
<feature type="transmembrane region" description="Helical" evidence="14">
    <location>
        <begin position="54"/>
        <end position="76"/>
    </location>
</feature>
<proteinExistence type="inferred from homology"/>
<evidence type="ECO:0000256" key="11">
    <source>
        <dbReference type="ARBA" id="ARBA00023136"/>
    </source>
</evidence>
<evidence type="ECO:0000256" key="1">
    <source>
        <dbReference type="ARBA" id="ARBA00004232"/>
    </source>
</evidence>
<dbReference type="Pfam" id="PF09531">
    <property type="entry name" value="Ndc1_Nup"/>
    <property type="match status" value="1"/>
</dbReference>
<keyword evidence="16" id="KW-1185">Reference proteome</keyword>
<evidence type="ECO:0000256" key="9">
    <source>
        <dbReference type="ARBA" id="ARBA00023010"/>
    </source>
</evidence>
<keyword evidence="5 14" id="KW-0812">Transmembrane</keyword>
<evidence type="ECO:0000256" key="14">
    <source>
        <dbReference type="SAM" id="Phobius"/>
    </source>
</evidence>
<dbReference type="GO" id="GO:0030674">
    <property type="term" value="F:protein-macromolecule adaptor activity"/>
    <property type="evidence" value="ECO:0007669"/>
    <property type="project" value="TreeGrafter"/>
</dbReference>
<keyword evidence="11 14" id="KW-0472">Membrane</keyword>
<dbReference type="GO" id="GO:0031965">
    <property type="term" value="C:nuclear membrane"/>
    <property type="evidence" value="ECO:0007669"/>
    <property type="project" value="UniProtKB-SubCell"/>
</dbReference>
<accession>A0A7D9D4K1</accession>
<dbReference type="AlphaFoldDB" id="A0A7D9D4K1"/>
<comment type="caution">
    <text evidence="15">The sequence shown here is derived from an EMBL/GenBank/DDBJ whole genome shotgun (WGS) entry which is preliminary data.</text>
</comment>
<evidence type="ECO:0000256" key="12">
    <source>
        <dbReference type="ARBA" id="ARBA00023242"/>
    </source>
</evidence>
<evidence type="ECO:0000256" key="4">
    <source>
        <dbReference type="ARBA" id="ARBA00022448"/>
    </source>
</evidence>
<feature type="transmembrane region" description="Helical" evidence="14">
    <location>
        <begin position="136"/>
        <end position="158"/>
    </location>
</feature>
<dbReference type="PANTHER" id="PTHR13269">
    <property type="entry name" value="NUCLEOPORIN NDC1"/>
    <property type="match status" value="1"/>
</dbReference>
<evidence type="ECO:0000256" key="7">
    <source>
        <dbReference type="ARBA" id="ARBA00022927"/>
    </source>
</evidence>
<protein>
    <submittedName>
        <fullName evidence="15">Uncharacterized protein</fullName>
    </submittedName>
</protein>
<gene>
    <name evidence="15" type="ORF">PACLA_8A055903</name>
</gene>
<evidence type="ECO:0000256" key="6">
    <source>
        <dbReference type="ARBA" id="ARBA00022816"/>
    </source>
</evidence>
<feature type="region of interest" description="Disordered" evidence="13">
    <location>
        <begin position="424"/>
        <end position="461"/>
    </location>
</feature>
<evidence type="ECO:0000256" key="10">
    <source>
        <dbReference type="ARBA" id="ARBA00023132"/>
    </source>
</evidence>
<dbReference type="InterPro" id="IPR019049">
    <property type="entry name" value="Nucleoporin_prot_Ndc1/Nup"/>
</dbReference>